<dbReference type="AlphaFoldDB" id="A0A6H0UFJ1"/>
<protein>
    <submittedName>
        <fullName evidence="2">SIS domain-containing protein</fullName>
    </submittedName>
</protein>
<evidence type="ECO:0000313" key="2">
    <source>
        <dbReference type="EMBL" id="QIW53125.1"/>
    </source>
</evidence>
<dbReference type="RefSeq" id="WP_167838401.1">
    <property type="nucleotide sequence ID" value="NZ_CP047616.1"/>
</dbReference>
<dbReference type="InterPro" id="IPR000281">
    <property type="entry name" value="HTH_RpiR"/>
</dbReference>
<dbReference type="GO" id="GO:0097367">
    <property type="term" value="F:carbohydrate derivative binding"/>
    <property type="evidence" value="ECO:0007669"/>
    <property type="project" value="InterPro"/>
</dbReference>
<dbReference type="SUPFAM" id="SSF46689">
    <property type="entry name" value="Homeodomain-like"/>
    <property type="match status" value="1"/>
</dbReference>
<dbReference type="InterPro" id="IPR046348">
    <property type="entry name" value="SIS_dom_sf"/>
</dbReference>
<sequence>MHDFETSVKLHYDELTEAEQEMTRYILNNRELVSQIGIVKLGTLLLSSKSSVLRLAKKLGFNGFSDMKHTLQHSPITPMLEPMDLMGDLKQGLSHMLNYSEQTNFQPFLSKLKNARMIYLFATGFSQNNYTKEFSKDLMVNGRSNMLISGETNLALSIKSMSPDDLIVFTSLSGETPIIKDSVRNLSFKEIPIASFTRFGKNFLSNHATFPMFFEANDIPSPNDEVQSSMVGLTLILDIVTRKYREFILYDE</sequence>
<evidence type="ECO:0000259" key="1">
    <source>
        <dbReference type="PROSITE" id="PS51071"/>
    </source>
</evidence>
<dbReference type="Gene3D" id="3.40.50.10490">
    <property type="entry name" value="Glucose-6-phosphate isomerase like protein, domain 1"/>
    <property type="match status" value="1"/>
</dbReference>
<dbReference type="Gene3D" id="1.10.10.10">
    <property type="entry name" value="Winged helix-like DNA-binding domain superfamily/Winged helix DNA-binding domain"/>
    <property type="match status" value="1"/>
</dbReference>
<dbReference type="GO" id="GO:1901135">
    <property type="term" value="P:carbohydrate derivative metabolic process"/>
    <property type="evidence" value="ECO:0007669"/>
    <property type="project" value="InterPro"/>
</dbReference>
<proteinExistence type="predicted"/>
<dbReference type="InterPro" id="IPR047640">
    <property type="entry name" value="RpiR-like"/>
</dbReference>
<dbReference type="InterPro" id="IPR035472">
    <property type="entry name" value="RpiR-like_SIS"/>
</dbReference>
<organism evidence="2 3">
    <name type="scientific">Pseudolactococcus raffinolactis</name>
    <dbReference type="NCBI Taxonomy" id="1366"/>
    <lineage>
        <taxon>Bacteria</taxon>
        <taxon>Bacillati</taxon>
        <taxon>Bacillota</taxon>
        <taxon>Bacilli</taxon>
        <taxon>Lactobacillales</taxon>
        <taxon>Streptococcaceae</taxon>
        <taxon>Pseudolactococcus</taxon>
    </lineage>
</organism>
<dbReference type="Pfam" id="PF01418">
    <property type="entry name" value="HTH_6"/>
    <property type="match status" value="1"/>
</dbReference>
<dbReference type="CDD" id="cd05013">
    <property type="entry name" value="SIS_RpiR"/>
    <property type="match status" value="1"/>
</dbReference>
<feature type="domain" description="HTH rpiR-type" evidence="1">
    <location>
        <begin position="2"/>
        <end position="78"/>
    </location>
</feature>
<dbReference type="EMBL" id="CP047616">
    <property type="protein sequence ID" value="QIW53125.1"/>
    <property type="molecule type" value="Genomic_DNA"/>
</dbReference>
<dbReference type="SUPFAM" id="SSF53697">
    <property type="entry name" value="SIS domain"/>
    <property type="match status" value="1"/>
</dbReference>
<evidence type="ECO:0000313" key="3">
    <source>
        <dbReference type="Proteomes" id="UP000501945"/>
    </source>
</evidence>
<dbReference type="GO" id="GO:0003700">
    <property type="term" value="F:DNA-binding transcription factor activity"/>
    <property type="evidence" value="ECO:0007669"/>
    <property type="project" value="InterPro"/>
</dbReference>
<name>A0A6H0UFJ1_9LACT</name>
<accession>A0A6H0UFJ1</accession>
<dbReference type="Proteomes" id="UP000501945">
    <property type="component" value="Chromosome"/>
</dbReference>
<dbReference type="InterPro" id="IPR036388">
    <property type="entry name" value="WH-like_DNA-bd_sf"/>
</dbReference>
<gene>
    <name evidence="2" type="ORF">GU336_02575</name>
</gene>
<dbReference type="PANTHER" id="PTHR30514:SF1">
    <property type="entry name" value="HTH-TYPE TRANSCRIPTIONAL REGULATOR HEXR-RELATED"/>
    <property type="match status" value="1"/>
</dbReference>
<dbReference type="PROSITE" id="PS51071">
    <property type="entry name" value="HTH_RPIR"/>
    <property type="match status" value="1"/>
</dbReference>
<dbReference type="InterPro" id="IPR009057">
    <property type="entry name" value="Homeodomain-like_sf"/>
</dbReference>
<dbReference type="PANTHER" id="PTHR30514">
    <property type="entry name" value="GLUCOKINASE"/>
    <property type="match status" value="1"/>
</dbReference>
<dbReference type="GO" id="GO:0003677">
    <property type="term" value="F:DNA binding"/>
    <property type="evidence" value="ECO:0007669"/>
    <property type="project" value="InterPro"/>
</dbReference>
<reference evidence="2 3" key="1">
    <citation type="submission" date="2019-12" db="EMBL/GenBank/DDBJ databases">
        <title>Whole genome sequences of Lactococcus raffinolactis strains isolated from sewage.</title>
        <authorList>
            <person name="Ybazeta G."/>
            <person name="Ross M."/>
            <person name="Brabant-Kirwan D."/>
            <person name="Saleh M."/>
            <person name="Dillon J.A."/>
            <person name="Splinter K."/>
            <person name="Nokhbeh R."/>
        </authorList>
    </citation>
    <scope>NUCLEOTIDE SEQUENCE [LARGE SCALE GENOMIC DNA]</scope>
    <source>
        <strain evidence="2 3">Lr_19_5</strain>
    </source>
</reference>